<organism evidence="2 3">
    <name type="scientific">Cerrena zonata</name>
    <dbReference type="NCBI Taxonomy" id="2478898"/>
    <lineage>
        <taxon>Eukaryota</taxon>
        <taxon>Fungi</taxon>
        <taxon>Dikarya</taxon>
        <taxon>Basidiomycota</taxon>
        <taxon>Agaricomycotina</taxon>
        <taxon>Agaricomycetes</taxon>
        <taxon>Polyporales</taxon>
        <taxon>Cerrenaceae</taxon>
        <taxon>Cerrena</taxon>
    </lineage>
</organism>
<protein>
    <recommendedName>
        <fullName evidence="4">Dirigent protein</fullName>
    </recommendedName>
</protein>
<sequence>MDSPKSLTCLLFVFASVFPVVVLSAPLGSRSRTYISRKFDFHGFDAFFIPDFARENPNTPFAGILGGTTSGSLARDLVVSVDDGSASEVVVREKGSFDLAAT</sequence>
<evidence type="ECO:0000313" key="2">
    <source>
        <dbReference type="EMBL" id="KAK7692054.1"/>
    </source>
</evidence>
<gene>
    <name evidence="2" type="ORF">QCA50_005459</name>
</gene>
<reference evidence="2 3" key="1">
    <citation type="submission" date="2022-09" db="EMBL/GenBank/DDBJ databases">
        <authorList>
            <person name="Palmer J.M."/>
        </authorList>
    </citation>
    <scope>NUCLEOTIDE SEQUENCE [LARGE SCALE GENOMIC DNA]</scope>
    <source>
        <strain evidence="2 3">DSM 7382</strain>
    </source>
</reference>
<evidence type="ECO:0008006" key="4">
    <source>
        <dbReference type="Google" id="ProtNLM"/>
    </source>
</evidence>
<keyword evidence="1" id="KW-0732">Signal</keyword>
<keyword evidence="3" id="KW-1185">Reference proteome</keyword>
<comment type="caution">
    <text evidence="2">The sequence shown here is derived from an EMBL/GenBank/DDBJ whole genome shotgun (WGS) entry which is preliminary data.</text>
</comment>
<feature type="chain" id="PRO_5043721107" description="Dirigent protein" evidence="1">
    <location>
        <begin position="25"/>
        <end position="102"/>
    </location>
</feature>
<name>A0AAW0GJU7_9APHY</name>
<evidence type="ECO:0000256" key="1">
    <source>
        <dbReference type="SAM" id="SignalP"/>
    </source>
</evidence>
<accession>A0AAW0GJU7</accession>
<dbReference type="EMBL" id="JASBNA010000005">
    <property type="protein sequence ID" value="KAK7692054.1"/>
    <property type="molecule type" value="Genomic_DNA"/>
</dbReference>
<proteinExistence type="predicted"/>
<feature type="signal peptide" evidence="1">
    <location>
        <begin position="1"/>
        <end position="24"/>
    </location>
</feature>
<dbReference type="AlphaFoldDB" id="A0AAW0GJU7"/>
<dbReference type="Proteomes" id="UP001385951">
    <property type="component" value="Unassembled WGS sequence"/>
</dbReference>
<evidence type="ECO:0000313" key="3">
    <source>
        <dbReference type="Proteomes" id="UP001385951"/>
    </source>
</evidence>